<dbReference type="CDD" id="cd06257">
    <property type="entry name" value="DnaJ"/>
    <property type="match status" value="1"/>
</dbReference>
<feature type="transmembrane region" description="Helical" evidence="2">
    <location>
        <begin position="140"/>
        <end position="159"/>
    </location>
</feature>
<feature type="domain" description="J" evidence="3">
    <location>
        <begin position="3"/>
        <end position="73"/>
    </location>
</feature>
<dbReference type="Gene3D" id="1.10.287.110">
    <property type="entry name" value="DnaJ domain"/>
    <property type="match status" value="1"/>
</dbReference>
<dbReference type="InterPro" id="IPR036869">
    <property type="entry name" value="J_dom_sf"/>
</dbReference>
<feature type="compositionally biased region" description="Pro residues" evidence="1">
    <location>
        <begin position="167"/>
        <end position="185"/>
    </location>
</feature>
<organism evidence="4">
    <name type="scientific">uncultured Thermomicrobiales bacterium</name>
    <dbReference type="NCBI Taxonomy" id="1645740"/>
    <lineage>
        <taxon>Bacteria</taxon>
        <taxon>Pseudomonadati</taxon>
        <taxon>Thermomicrobiota</taxon>
        <taxon>Thermomicrobia</taxon>
        <taxon>Thermomicrobiales</taxon>
        <taxon>environmental samples</taxon>
    </lineage>
</organism>
<dbReference type="EMBL" id="CADCWM010000605">
    <property type="protein sequence ID" value="CAA9571820.1"/>
    <property type="molecule type" value="Genomic_DNA"/>
</dbReference>
<dbReference type="AlphaFoldDB" id="A0A6J4V8A6"/>
<protein>
    <recommendedName>
        <fullName evidence="3">J domain-containing protein</fullName>
    </recommendedName>
</protein>
<name>A0A6J4V8A6_9BACT</name>
<reference evidence="4" key="1">
    <citation type="submission" date="2020-02" db="EMBL/GenBank/DDBJ databases">
        <authorList>
            <person name="Meier V. D."/>
        </authorList>
    </citation>
    <scope>NUCLEOTIDE SEQUENCE</scope>
    <source>
        <strain evidence="4">AVDCRST_MAG88</strain>
    </source>
</reference>
<sequence>MDDHYATLRIRPTASKDEIERSYRRLARSHHPDLLREATPERRRQAEETLKRVNAAHAVLGDPGRRLSYDRQRALRGPRPAARPAAGMSRPAGPTGARPASPARPAETTVHQTGSGPLHIEWTTPPRRQRPVSGEAWSRGLLRGAVVIVIFAVLLAFLWSPRQESPAPTPLPPLPAPTAPAPTMIPTPGGLGGP</sequence>
<accession>A0A6J4V8A6</accession>
<keyword evidence="2" id="KW-0812">Transmembrane</keyword>
<keyword evidence="2" id="KW-1133">Transmembrane helix</keyword>
<dbReference type="InterPro" id="IPR050817">
    <property type="entry name" value="DjlA_DnaK_co-chaperone"/>
</dbReference>
<proteinExistence type="predicted"/>
<dbReference type="SUPFAM" id="SSF46565">
    <property type="entry name" value="Chaperone J-domain"/>
    <property type="match status" value="1"/>
</dbReference>
<evidence type="ECO:0000256" key="2">
    <source>
        <dbReference type="SAM" id="Phobius"/>
    </source>
</evidence>
<dbReference type="PRINTS" id="PR00625">
    <property type="entry name" value="JDOMAIN"/>
</dbReference>
<feature type="region of interest" description="Disordered" evidence="1">
    <location>
        <begin position="74"/>
        <end position="131"/>
    </location>
</feature>
<feature type="region of interest" description="Disordered" evidence="1">
    <location>
        <begin position="164"/>
        <end position="194"/>
    </location>
</feature>
<dbReference type="InterPro" id="IPR001623">
    <property type="entry name" value="DnaJ_domain"/>
</dbReference>
<dbReference type="Pfam" id="PF00226">
    <property type="entry name" value="DnaJ"/>
    <property type="match status" value="1"/>
</dbReference>
<dbReference type="PANTHER" id="PTHR24074">
    <property type="entry name" value="CO-CHAPERONE PROTEIN DJLA"/>
    <property type="match status" value="1"/>
</dbReference>
<gene>
    <name evidence="4" type="ORF">AVDCRST_MAG88-2411</name>
</gene>
<keyword evidence="2" id="KW-0472">Membrane</keyword>
<dbReference type="PROSITE" id="PS50076">
    <property type="entry name" value="DNAJ_2"/>
    <property type="match status" value="1"/>
</dbReference>
<feature type="compositionally biased region" description="Low complexity" evidence="1">
    <location>
        <begin position="75"/>
        <end position="94"/>
    </location>
</feature>
<evidence type="ECO:0000313" key="4">
    <source>
        <dbReference type="EMBL" id="CAA9571820.1"/>
    </source>
</evidence>
<evidence type="ECO:0000256" key="1">
    <source>
        <dbReference type="SAM" id="MobiDB-lite"/>
    </source>
</evidence>
<evidence type="ECO:0000259" key="3">
    <source>
        <dbReference type="PROSITE" id="PS50076"/>
    </source>
</evidence>
<dbReference type="SMART" id="SM00271">
    <property type="entry name" value="DnaJ"/>
    <property type="match status" value="1"/>
</dbReference>